<dbReference type="SUPFAM" id="SSF51161">
    <property type="entry name" value="Trimeric LpxA-like enzymes"/>
    <property type="match status" value="1"/>
</dbReference>
<evidence type="ECO:0000313" key="1">
    <source>
        <dbReference type="EMBL" id="KAF0713081.1"/>
    </source>
</evidence>
<reference evidence="1" key="2">
    <citation type="submission" date="2019-06" db="EMBL/GenBank/DDBJ databases">
        <title>Genomics analysis of Aphanomyces spp. identifies a new class of oomycete effector associated with host adaptation.</title>
        <authorList>
            <person name="Gaulin E."/>
        </authorList>
    </citation>
    <scope>NUCLEOTIDE SEQUENCE</scope>
    <source>
        <strain evidence="1">CBS 578.67</strain>
    </source>
</reference>
<organism evidence="2 3">
    <name type="scientific">Aphanomyces stellatus</name>
    <dbReference type="NCBI Taxonomy" id="120398"/>
    <lineage>
        <taxon>Eukaryota</taxon>
        <taxon>Sar</taxon>
        <taxon>Stramenopiles</taxon>
        <taxon>Oomycota</taxon>
        <taxon>Saprolegniomycetes</taxon>
        <taxon>Saprolegniales</taxon>
        <taxon>Verrucalvaceae</taxon>
        <taxon>Aphanomyces</taxon>
    </lineage>
</organism>
<reference evidence="2 3" key="1">
    <citation type="submission" date="2019-03" db="EMBL/GenBank/DDBJ databases">
        <authorList>
            <person name="Gaulin E."/>
            <person name="Dumas B."/>
        </authorList>
    </citation>
    <scope>NUCLEOTIDE SEQUENCE [LARGE SCALE GENOMIC DNA]</scope>
    <source>
        <strain evidence="2">CBS 568.67</strain>
    </source>
</reference>
<dbReference type="Gene3D" id="2.160.10.10">
    <property type="entry name" value="Hexapeptide repeat proteins"/>
    <property type="match status" value="1"/>
</dbReference>
<dbReference type="InterPro" id="IPR011004">
    <property type="entry name" value="Trimer_LpxA-like_sf"/>
</dbReference>
<gene>
    <name evidence="2" type="primary">Aste57867_4521</name>
    <name evidence="1" type="ORF">As57867_004508</name>
    <name evidence="2" type="ORF">ASTE57867_4521</name>
</gene>
<keyword evidence="3" id="KW-1185">Reference proteome</keyword>
<dbReference type="EMBL" id="VJMH01001124">
    <property type="protein sequence ID" value="KAF0713081.1"/>
    <property type="molecule type" value="Genomic_DNA"/>
</dbReference>
<accession>A0A485KCY5</accession>
<dbReference type="OrthoDB" id="3633556at2759"/>
<dbReference type="AlphaFoldDB" id="A0A485KCY5"/>
<proteinExistence type="predicted"/>
<evidence type="ECO:0000313" key="2">
    <source>
        <dbReference type="EMBL" id="VFT81631.1"/>
    </source>
</evidence>
<protein>
    <submittedName>
        <fullName evidence="2">Aste57867_4521 protein</fullName>
    </submittedName>
</protein>
<dbReference type="EMBL" id="CAADRA010001124">
    <property type="protein sequence ID" value="VFT81631.1"/>
    <property type="molecule type" value="Genomic_DNA"/>
</dbReference>
<sequence length="158" mass="17907">MIYRLYGANIGRRCYVGVLDIPEFDCVHIGDDCAFNATSFPQTHLFEDRVMKLGHVHVGNRCTMRLNATLLPQSTMEDDTALGCNSVAMKGEHLTSGYDWYGFPVDIRKASTKVVCGGGDLEHGVAISKEKWTDETVVYDVNRRQDWRMLNQRGMNWV</sequence>
<evidence type="ECO:0000313" key="3">
    <source>
        <dbReference type="Proteomes" id="UP000332933"/>
    </source>
</evidence>
<name>A0A485KCY5_9STRA</name>
<dbReference type="Proteomes" id="UP000332933">
    <property type="component" value="Unassembled WGS sequence"/>
</dbReference>